<reference evidence="1 2" key="1">
    <citation type="journal article" date="2019" name="Appl. Microbiol. Biotechnol.">
        <title>Genome sequence of Isaria javanica and comparative genome analysis insights into family S53 peptidase evolution in fungal entomopathogens.</title>
        <authorList>
            <person name="Lin R."/>
            <person name="Zhang X."/>
            <person name="Xin B."/>
            <person name="Zou M."/>
            <person name="Gao Y."/>
            <person name="Qin F."/>
            <person name="Hu Q."/>
            <person name="Xie B."/>
            <person name="Cheng X."/>
        </authorList>
    </citation>
    <scope>NUCLEOTIDE SEQUENCE [LARGE SCALE GENOMIC DNA]</scope>
    <source>
        <strain evidence="1 2">IJ1G</strain>
    </source>
</reference>
<dbReference type="AlphaFoldDB" id="A0A545UW07"/>
<sequence length="113" mass="13178">MRAGGKPGGLHGRSFFRFGRRISDTLECKNMLQVRFKASLSASSYSAELHHYVCMVADSPITWCRPSRPVAPSFRQHDMRNCNFIRVIPLMEDFCTRFYPLSVYTDYKKTIYR</sequence>
<protein>
    <submittedName>
        <fullName evidence="1">Uncharacterized protein</fullName>
    </submittedName>
</protein>
<proteinExistence type="predicted"/>
<evidence type="ECO:0000313" key="2">
    <source>
        <dbReference type="Proteomes" id="UP000315783"/>
    </source>
</evidence>
<dbReference type="Proteomes" id="UP000315783">
    <property type="component" value="Unassembled WGS sequence"/>
</dbReference>
<dbReference type="EMBL" id="SPUK01000011">
    <property type="protein sequence ID" value="TQV93645.1"/>
    <property type="molecule type" value="Genomic_DNA"/>
</dbReference>
<keyword evidence="2" id="KW-1185">Reference proteome</keyword>
<evidence type="ECO:0000313" key="1">
    <source>
        <dbReference type="EMBL" id="TQV93645.1"/>
    </source>
</evidence>
<accession>A0A545UW07</accession>
<gene>
    <name evidence="1" type="ORF">IF1G_07377</name>
</gene>
<name>A0A545UW07_9HYPO</name>
<comment type="caution">
    <text evidence="1">The sequence shown here is derived from an EMBL/GenBank/DDBJ whole genome shotgun (WGS) entry which is preliminary data.</text>
</comment>
<organism evidence="1 2">
    <name type="scientific">Cordyceps javanica</name>
    <dbReference type="NCBI Taxonomy" id="43265"/>
    <lineage>
        <taxon>Eukaryota</taxon>
        <taxon>Fungi</taxon>
        <taxon>Dikarya</taxon>
        <taxon>Ascomycota</taxon>
        <taxon>Pezizomycotina</taxon>
        <taxon>Sordariomycetes</taxon>
        <taxon>Hypocreomycetidae</taxon>
        <taxon>Hypocreales</taxon>
        <taxon>Cordycipitaceae</taxon>
        <taxon>Cordyceps</taxon>
    </lineage>
</organism>